<gene>
    <name evidence="2" type="ORF">CLV27_0384</name>
</gene>
<proteinExistence type="predicted"/>
<evidence type="ECO:0000313" key="2">
    <source>
        <dbReference type="EMBL" id="TCK06582.1"/>
    </source>
</evidence>
<dbReference type="EMBL" id="SMFV01000001">
    <property type="protein sequence ID" value="TCK06582.1"/>
    <property type="molecule type" value="Genomic_DNA"/>
</dbReference>
<feature type="transmembrane region" description="Helical" evidence="1">
    <location>
        <begin position="21"/>
        <end position="39"/>
    </location>
</feature>
<evidence type="ECO:0000313" key="3">
    <source>
        <dbReference type="Proteomes" id="UP000295777"/>
    </source>
</evidence>
<keyword evidence="1" id="KW-0472">Membrane</keyword>
<dbReference type="AlphaFoldDB" id="A0A4R1GPZ8"/>
<keyword evidence="3" id="KW-1185">Reference proteome</keyword>
<evidence type="ECO:0000256" key="1">
    <source>
        <dbReference type="SAM" id="Phobius"/>
    </source>
</evidence>
<keyword evidence="1" id="KW-0812">Transmembrane</keyword>
<organism evidence="2 3">
    <name type="scientific">Phorcysia thermohydrogeniphila</name>
    <dbReference type="NCBI Taxonomy" id="936138"/>
    <lineage>
        <taxon>Bacteria</taxon>
        <taxon>Pseudomonadati</taxon>
        <taxon>Aquificota</taxon>
        <taxon>Aquificia</taxon>
        <taxon>Desulfurobacteriales</taxon>
        <taxon>Desulfurobacteriaceae</taxon>
        <taxon>Phorcysia</taxon>
    </lineage>
</organism>
<protein>
    <submittedName>
        <fullName evidence="2">Uncharacterized protein</fullName>
    </submittedName>
</protein>
<sequence length="179" mass="20851">MKEENEPLLITKYEKKRLIPYLFIAILTIFLFGFGALFYCQQPGESYLEYLLTRIGSVLLFLWIMYSLIDLLNTKEFRIYEDRIGKIARVLKGFPLIGNRVVYYDNAYYARAPIGIRISNQKSFINLRGFLLAVKFLSREDQEKVADIFSRLSGKGKEFFLRWGVTSSASKFKDDGLSH</sequence>
<feature type="transmembrane region" description="Helical" evidence="1">
    <location>
        <begin position="51"/>
        <end position="69"/>
    </location>
</feature>
<name>A0A4R1GPZ8_9BACT</name>
<accession>A0A4R1GPZ8</accession>
<keyword evidence="1" id="KW-1133">Transmembrane helix</keyword>
<reference evidence="2 3" key="1">
    <citation type="submission" date="2019-03" db="EMBL/GenBank/DDBJ databases">
        <title>Genomic Encyclopedia of Archaeal and Bacterial Type Strains, Phase II (KMG-II): from individual species to whole genera.</title>
        <authorList>
            <person name="Goeker M."/>
        </authorList>
    </citation>
    <scope>NUCLEOTIDE SEQUENCE [LARGE SCALE GENOMIC DNA]</scope>
    <source>
        <strain evidence="2 3">DSM 24425</strain>
    </source>
</reference>
<dbReference type="RefSeq" id="WP_132525257.1">
    <property type="nucleotide sequence ID" value="NZ_SMFV01000001.1"/>
</dbReference>
<dbReference type="Proteomes" id="UP000295777">
    <property type="component" value="Unassembled WGS sequence"/>
</dbReference>
<comment type="caution">
    <text evidence="2">The sequence shown here is derived from an EMBL/GenBank/DDBJ whole genome shotgun (WGS) entry which is preliminary data.</text>
</comment>